<evidence type="ECO:0000256" key="4">
    <source>
        <dbReference type="RuleBase" id="RU004273"/>
    </source>
</evidence>
<evidence type="ECO:0000259" key="5">
    <source>
        <dbReference type="PROSITE" id="PS00125"/>
    </source>
</evidence>
<reference evidence="6" key="1">
    <citation type="submission" date="2016-10" db="EMBL/GenBank/DDBJ databases">
        <authorList>
            <person name="Benchimol M."/>
            <person name="Almeida L.G."/>
            <person name="Vasconcelos A.T."/>
            <person name="Perreira-Neves A."/>
            <person name="Rosa I.A."/>
            <person name="Tasca T."/>
            <person name="Bogo M.R."/>
            <person name="de Souza W."/>
        </authorList>
    </citation>
    <scope>NUCLEOTIDE SEQUENCE [LARGE SCALE GENOMIC DNA]</scope>
    <source>
        <strain evidence="6">K</strain>
    </source>
</reference>
<dbReference type="EC" id="3.1.3.16" evidence="4"/>
<dbReference type="InterPro" id="IPR006186">
    <property type="entry name" value="Ser/Thr-sp_prot-phosphatase"/>
</dbReference>
<dbReference type="GeneID" id="94845301"/>
<dbReference type="GO" id="GO:0046872">
    <property type="term" value="F:metal ion binding"/>
    <property type="evidence" value="ECO:0007669"/>
    <property type="project" value="UniProtKB-KW"/>
</dbReference>
<evidence type="ECO:0000256" key="3">
    <source>
        <dbReference type="ARBA" id="ARBA00023211"/>
    </source>
</evidence>
<dbReference type="SUPFAM" id="SSF56300">
    <property type="entry name" value="Metallo-dependent phosphatases"/>
    <property type="match status" value="1"/>
</dbReference>
<dbReference type="EMBL" id="MLAK01001099">
    <property type="protein sequence ID" value="OHS97707.1"/>
    <property type="molecule type" value="Genomic_DNA"/>
</dbReference>
<dbReference type="InterPro" id="IPR004843">
    <property type="entry name" value="Calcineurin-like_PHP"/>
</dbReference>
<feature type="domain" description="Serine/threonine specific protein phosphatases" evidence="5">
    <location>
        <begin position="107"/>
        <end position="112"/>
    </location>
</feature>
<keyword evidence="2 4" id="KW-0378">Hydrolase</keyword>
<dbReference type="PRINTS" id="PR00114">
    <property type="entry name" value="STPHPHTASE"/>
</dbReference>
<dbReference type="GO" id="GO:0004722">
    <property type="term" value="F:protein serine/threonine phosphatase activity"/>
    <property type="evidence" value="ECO:0007669"/>
    <property type="project" value="UniProtKB-EC"/>
</dbReference>
<evidence type="ECO:0000256" key="2">
    <source>
        <dbReference type="ARBA" id="ARBA00022801"/>
    </source>
</evidence>
<comment type="catalytic activity">
    <reaction evidence="4">
        <text>O-phospho-L-threonyl-[protein] + H2O = L-threonyl-[protein] + phosphate</text>
        <dbReference type="Rhea" id="RHEA:47004"/>
        <dbReference type="Rhea" id="RHEA-COMP:11060"/>
        <dbReference type="Rhea" id="RHEA-COMP:11605"/>
        <dbReference type="ChEBI" id="CHEBI:15377"/>
        <dbReference type="ChEBI" id="CHEBI:30013"/>
        <dbReference type="ChEBI" id="CHEBI:43474"/>
        <dbReference type="ChEBI" id="CHEBI:61977"/>
        <dbReference type="EC" id="3.1.3.16"/>
    </reaction>
</comment>
<comment type="similarity">
    <text evidence="4">Belongs to the PPP phosphatase family.</text>
</comment>
<dbReference type="Proteomes" id="UP000179807">
    <property type="component" value="Unassembled WGS sequence"/>
</dbReference>
<dbReference type="InterPro" id="IPR047129">
    <property type="entry name" value="PPA2-like"/>
</dbReference>
<dbReference type="PROSITE" id="PS00125">
    <property type="entry name" value="SER_THR_PHOSPHATASE"/>
    <property type="match status" value="1"/>
</dbReference>
<keyword evidence="1" id="KW-0479">Metal-binding</keyword>
<dbReference type="InterPro" id="IPR029052">
    <property type="entry name" value="Metallo-depent_PP-like"/>
</dbReference>
<dbReference type="AlphaFoldDB" id="A0A1J4JJL1"/>
<accession>A0A1J4JJL1</accession>
<dbReference type="OrthoDB" id="1930084at2759"/>
<dbReference type="SMART" id="SM00156">
    <property type="entry name" value="PP2Ac"/>
    <property type="match status" value="1"/>
</dbReference>
<dbReference type="Pfam" id="PF00149">
    <property type="entry name" value="Metallophos"/>
    <property type="match status" value="1"/>
</dbReference>
<dbReference type="RefSeq" id="XP_068350844.1">
    <property type="nucleotide sequence ID" value="XM_068510597.1"/>
</dbReference>
<name>A0A1J4JJL1_9EUKA</name>
<evidence type="ECO:0000256" key="1">
    <source>
        <dbReference type="ARBA" id="ARBA00022723"/>
    </source>
</evidence>
<keyword evidence="7" id="KW-1185">Reference proteome</keyword>
<evidence type="ECO:0000313" key="6">
    <source>
        <dbReference type="EMBL" id="OHS97707.1"/>
    </source>
</evidence>
<gene>
    <name evidence="6" type="ORF">TRFO_36032</name>
</gene>
<proteinExistence type="inferred from homology"/>
<protein>
    <recommendedName>
        <fullName evidence="4">Serine/threonine-protein phosphatase</fullName>
        <ecNumber evidence="4">3.1.3.16</ecNumber>
    </recommendedName>
</protein>
<comment type="caution">
    <text evidence="6">The sequence shown here is derived from an EMBL/GenBank/DDBJ whole genome shotgun (WGS) entry which is preliminary data.</text>
</comment>
<sequence length="303" mass="35026">MDLDRFIENVRAHNDIDESDMMCVLRMVQEILFEEGTFLNISLPITICGDIHGQFYDLLHLFKISGDPSDTRFLFLGDYVDRGYYSLETFALLVAYKVKYPSSFYMLRGNHESRSINMLYGFYDEVIKKYGHSGIWKLCNEVFDMLPMAALVSNRIYCVHGGLSPDIKLIDQLALIDRRHDIPPSGPISDLCWSDPEDIQGWGKNMRGAGWLYGTRPTKEFLLNNRINLIARAHQLMNEGYHYHFSGNQLVTVWSAPNYMYRAGNLASVLQVNDKMERNFLIFEAVPADQRRVPEDAMSQYFL</sequence>
<dbReference type="PANTHER" id="PTHR45619">
    <property type="entry name" value="SERINE/THREONINE-PROTEIN PHOSPHATASE PP2A-RELATED"/>
    <property type="match status" value="1"/>
</dbReference>
<organism evidence="6 7">
    <name type="scientific">Tritrichomonas foetus</name>
    <dbReference type="NCBI Taxonomy" id="1144522"/>
    <lineage>
        <taxon>Eukaryota</taxon>
        <taxon>Metamonada</taxon>
        <taxon>Parabasalia</taxon>
        <taxon>Tritrichomonadida</taxon>
        <taxon>Tritrichomonadidae</taxon>
        <taxon>Tritrichomonas</taxon>
    </lineage>
</organism>
<dbReference type="Gene3D" id="3.60.21.10">
    <property type="match status" value="1"/>
</dbReference>
<evidence type="ECO:0000313" key="7">
    <source>
        <dbReference type="Proteomes" id="UP000179807"/>
    </source>
</evidence>
<keyword evidence="3" id="KW-0464">Manganese</keyword>
<dbReference type="VEuPathDB" id="TrichDB:TRFO_36032"/>